<evidence type="ECO:0000313" key="5">
    <source>
        <dbReference type="EMBL" id="MCL7026738.1"/>
    </source>
</evidence>
<dbReference type="InterPro" id="IPR039299">
    <property type="entry name" value="SEOA"/>
</dbReference>
<keyword evidence="2" id="KW-0732">Signal</keyword>
<dbReference type="GO" id="GO:0010088">
    <property type="term" value="P:phloem development"/>
    <property type="evidence" value="ECO:0007669"/>
    <property type="project" value="InterPro"/>
</dbReference>
<name>A0AA41S3Y3_PAPNU</name>
<evidence type="ECO:0000256" key="1">
    <source>
        <dbReference type="SAM" id="MobiDB-lite"/>
    </source>
</evidence>
<feature type="domain" description="Sieve element occlusion N-terminal" evidence="3">
    <location>
        <begin position="63"/>
        <end position="335"/>
    </location>
</feature>
<proteinExistence type="predicted"/>
<comment type="caution">
    <text evidence="5">The sequence shown here is derived from an EMBL/GenBank/DDBJ whole genome shotgun (WGS) entry which is preliminary data.</text>
</comment>
<protein>
    <submittedName>
        <fullName evidence="5">Uncharacterized protein</fullName>
    </submittedName>
</protein>
<dbReference type="PANTHER" id="PTHR33232:SF20">
    <property type="entry name" value="PROTEIN SIEVE ELEMENT OCCLUSION B-LIKE"/>
    <property type="match status" value="1"/>
</dbReference>
<dbReference type="PANTHER" id="PTHR33232">
    <property type="entry name" value="PROTEIN SIEVE ELEMENT OCCLUSION B-LIKE"/>
    <property type="match status" value="1"/>
</dbReference>
<evidence type="ECO:0000259" key="4">
    <source>
        <dbReference type="Pfam" id="PF14577"/>
    </source>
</evidence>
<dbReference type="Proteomes" id="UP001177140">
    <property type="component" value="Unassembled WGS sequence"/>
</dbReference>
<dbReference type="InterPro" id="IPR027944">
    <property type="entry name" value="SEO_C"/>
</dbReference>
<evidence type="ECO:0000259" key="3">
    <source>
        <dbReference type="Pfam" id="PF14576"/>
    </source>
</evidence>
<feature type="region of interest" description="Disordered" evidence="1">
    <location>
        <begin position="100"/>
        <end position="120"/>
    </location>
</feature>
<evidence type="ECO:0000256" key="2">
    <source>
        <dbReference type="SAM" id="SignalP"/>
    </source>
</evidence>
<dbReference type="Pfam" id="PF14577">
    <property type="entry name" value="SEO_C"/>
    <property type="match status" value="1"/>
</dbReference>
<dbReference type="AlphaFoldDB" id="A0AA41S3Y3"/>
<gene>
    <name evidence="5" type="ORF">MKW94_018514</name>
</gene>
<dbReference type="EMBL" id="JAJJMA010060648">
    <property type="protein sequence ID" value="MCL7026738.1"/>
    <property type="molecule type" value="Genomic_DNA"/>
</dbReference>
<dbReference type="Pfam" id="PF14576">
    <property type="entry name" value="SEO_N"/>
    <property type="match status" value="1"/>
</dbReference>
<accession>A0AA41S3Y3</accession>
<evidence type="ECO:0000313" key="6">
    <source>
        <dbReference type="Proteomes" id="UP001177140"/>
    </source>
</evidence>
<feature type="chain" id="PRO_5041232565" evidence="2">
    <location>
        <begin position="21"/>
        <end position="674"/>
    </location>
</feature>
<feature type="domain" description="Sieve element occlusion C-terminal" evidence="4">
    <location>
        <begin position="506"/>
        <end position="658"/>
    </location>
</feature>
<feature type="signal peptide" evidence="2">
    <location>
        <begin position="1"/>
        <end position="20"/>
    </location>
</feature>
<sequence length="674" mass="77374">MFSWISSWFYNLWFCLRLWTESLIQSLRMDKPQQLMQQSLRMDKQQQRIQQSLRRDRRLFSTMDEAVLRKQILDTHEPDGREVDVMPILPLLEDIFQLTGHTTSNTPENNDTSRSQATSSRNIPKAFAYTIHKISSKISSECLSGSSDSHAIAVALLSILARYSWDAKLVLTIAAFAVNYGEFYHFAEHLQRNNLAKLISMLKYDHLPQGRDHNNDSFIRQKNLIKSMLDVTKCIVQLNVVPAQQPYQSKKINANTTAVTDGNHASVAAILSDDIPIAVYQAMRSVVACMSEIISLTGFGHECIQLTMETSENSKLLPGKLNDIHGHLSKQLETQQPQQGYRIRCYVQDDILSLIHMLPFIDCTNMKRVPLNWLLTTTVLVLISDIEITYTEILMLANIFKETSRLPKNPEYELVWVPIVNSSIPWTKANEEQFQKLQTMMPWYSVSHPMHPFLIDQAVVKNIKEKWHFDKKPILVVSDPQGNVVNLNALHMIWIWGSLAYPFTSSREEALWKEEVWRLELLFGGTGPKVTRWIAEKKTICVYGGEDIEWIRKFTTKARAIAQEAGFLLELVYVGKSKPGELVREIIATISLEKLGYSLQDLSSIRFFWVRLESMWHSKMQLGNTTEENDPIMKETRKMLDFDGSGKCWATFNNPVTGMGLNLNANQIDQILKK</sequence>
<organism evidence="5 6">
    <name type="scientific">Papaver nudicaule</name>
    <name type="common">Iceland poppy</name>
    <dbReference type="NCBI Taxonomy" id="74823"/>
    <lineage>
        <taxon>Eukaryota</taxon>
        <taxon>Viridiplantae</taxon>
        <taxon>Streptophyta</taxon>
        <taxon>Embryophyta</taxon>
        <taxon>Tracheophyta</taxon>
        <taxon>Spermatophyta</taxon>
        <taxon>Magnoliopsida</taxon>
        <taxon>Ranunculales</taxon>
        <taxon>Papaveraceae</taxon>
        <taxon>Papaveroideae</taxon>
        <taxon>Papaver</taxon>
    </lineage>
</organism>
<reference evidence="5" key="1">
    <citation type="submission" date="2022-03" db="EMBL/GenBank/DDBJ databases">
        <title>A functionally conserved STORR gene fusion in Papaver species that diverged 16.8 million years ago.</title>
        <authorList>
            <person name="Catania T."/>
        </authorList>
    </citation>
    <scope>NUCLEOTIDE SEQUENCE</scope>
    <source>
        <strain evidence="5">S-191538</strain>
    </source>
</reference>
<dbReference type="InterPro" id="IPR027942">
    <property type="entry name" value="SEO_N"/>
</dbReference>
<keyword evidence="6" id="KW-1185">Reference proteome</keyword>